<reference evidence="2 3" key="1">
    <citation type="journal article" date="2016" name="Fungal Biol.">
        <title>The genome of Xylona heveae provides a window into fungal endophytism.</title>
        <authorList>
            <person name="Gazis R."/>
            <person name="Kuo A."/>
            <person name="Riley R."/>
            <person name="LaButti K."/>
            <person name="Lipzen A."/>
            <person name="Lin J."/>
            <person name="Amirebrahimi M."/>
            <person name="Hesse C.N."/>
            <person name="Spatafora J.W."/>
            <person name="Henrissat B."/>
            <person name="Hainaut M."/>
            <person name="Grigoriev I.V."/>
            <person name="Hibbett D.S."/>
        </authorList>
    </citation>
    <scope>NUCLEOTIDE SEQUENCE [LARGE SCALE GENOMIC DNA]</scope>
    <source>
        <strain evidence="2 3">TC161</strain>
    </source>
</reference>
<evidence type="ECO:0000313" key="3">
    <source>
        <dbReference type="Proteomes" id="UP000076632"/>
    </source>
</evidence>
<proteinExistence type="predicted"/>
<organism evidence="2 3">
    <name type="scientific">Xylona heveae (strain CBS 132557 / TC161)</name>
    <dbReference type="NCBI Taxonomy" id="1328760"/>
    <lineage>
        <taxon>Eukaryota</taxon>
        <taxon>Fungi</taxon>
        <taxon>Dikarya</taxon>
        <taxon>Ascomycota</taxon>
        <taxon>Pezizomycotina</taxon>
        <taxon>Xylonomycetes</taxon>
        <taxon>Xylonales</taxon>
        <taxon>Xylonaceae</taxon>
        <taxon>Xylona</taxon>
    </lineage>
</organism>
<dbReference type="RefSeq" id="XP_018189643.1">
    <property type="nucleotide sequence ID" value="XM_018336937.1"/>
</dbReference>
<sequence length="63" mass="7279">MNREDRNCLYRLLPLLFSSCWTDSTNTQHNNSTRTSCKNMPEQIESGSDDAEDARNLEEISHC</sequence>
<protein>
    <submittedName>
        <fullName evidence="2">Uncharacterized protein</fullName>
    </submittedName>
</protein>
<feature type="compositionally biased region" description="Basic and acidic residues" evidence="1">
    <location>
        <begin position="53"/>
        <end position="63"/>
    </location>
</feature>
<dbReference type="EMBL" id="KV407456">
    <property type="protein sequence ID" value="KZF24088.1"/>
    <property type="molecule type" value="Genomic_DNA"/>
</dbReference>
<keyword evidence="3" id="KW-1185">Reference proteome</keyword>
<dbReference type="InParanoid" id="A0A165HY42"/>
<dbReference type="AlphaFoldDB" id="A0A165HY42"/>
<feature type="compositionally biased region" description="Polar residues" evidence="1">
    <location>
        <begin position="24"/>
        <end position="38"/>
    </location>
</feature>
<gene>
    <name evidence="2" type="ORF">L228DRAFT_88628</name>
</gene>
<dbReference type="Proteomes" id="UP000076632">
    <property type="component" value="Unassembled WGS sequence"/>
</dbReference>
<dbReference type="GeneID" id="28902074"/>
<name>A0A165HY42_XYLHT</name>
<evidence type="ECO:0000313" key="2">
    <source>
        <dbReference type="EMBL" id="KZF24088.1"/>
    </source>
</evidence>
<feature type="region of interest" description="Disordered" evidence="1">
    <location>
        <begin position="24"/>
        <end position="63"/>
    </location>
</feature>
<accession>A0A165HY42</accession>
<evidence type="ECO:0000256" key="1">
    <source>
        <dbReference type="SAM" id="MobiDB-lite"/>
    </source>
</evidence>